<evidence type="ECO:0000313" key="2">
    <source>
        <dbReference type="Proteomes" id="UP001303407"/>
    </source>
</evidence>
<gene>
    <name evidence="1" type="ORF">RHP49_08910</name>
</gene>
<reference evidence="1 2" key="1">
    <citation type="submission" date="2023-09" db="EMBL/GenBank/DDBJ databases">
        <title>Thalassobella suaedae gen. nov., sp. nov., a marine bacterium of the family Flavobacteriaceae isolated from a halophyte Suaeda japonica.</title>
        <authorList>
            <person name="Lee S.Y."/>
            <person name="Hwang C.Y."/>
        </authorList>
    </citation>
    <scope>NUCLEOTIDE SEQUENCE [LARGE SCALE GENOMIC DNA]</scope>
    <source>
        <strain evidence="1 2">HL-DH10</strain>
    </source>
</reference>
<proteinExistence type="predicted"/>
<organism evidence="1 2">
    <name type="scientific">Thalassobellus suaedae</name>
    <dbReference type="NCBI Taxonomy" id="3074124"/>
    <lineage>
        <taxon>Bacteria</taxon>
        <taxon>Pseudomonadati</taxon>
        <taxon>Bacteroidota</taxon>
        <taxon>Flavobacteriia</taxon>
        <taxon>Flavobacteriales</taxon>
        <taxon>Flavobacteriaceae</taxon>
        <taxon>Thalassobellus</taxon>
    </lineage>
</organism>
<dbReference type="Proteomes" id="UP001303407">
    <property type="component" value="Chromosome"/>
</dbReference>
<keyword evidence="2" id="KW-1185">Reference proteome</keyword>
<dbReference type="RefSeq" id="WP_415864364.1">
    <property type="nucleotide sequence ID" value="NZ_CP134536.1"/>
</dbReference>
<name>A0ABY9Y9A5_9FLAO</name>
<evidence type="ECO:0000313" key="1">
    <source>
        <dbReference type="EMBL" id="WNH14354.1"/>
    </source>
</evidence>
<protein>
    <submittedName>
        <fullName evidence="1">Uncharacterized protein</fullName>
    </submittedName>
</protein>
<sequence length="104" mass="12131">MMNSCKTARERKACIKLVNENKSLGIENFDELREYTGVNWVKLLAAVWILDGEVFTEDEIKYKINEKKFDILKVQILDGDSIQFVCKRVPFYVIISTNNCLKNH</sequence>
<accession>A0ABY9Y9A5</accession>
<dbReference type="EMBL" id="CP134536">
    <property type="protein sequence ID" value="WNH14354.1"/>
    <property type="molecule type" value="Genomic_DNA"/>
</dbReference>